<evidence type="ECO:0000313" key="4">
    <source>
        <dbReference type="EMBL" id="MFC5648098.1"/>
    </source>
</evidence>
<dbReference type="PROSITE" id="PS50977">
    <property type="entry name" value="HTH_TETR_2"/>
    <property type="match status" value="1"/>
</dbReference>
<dbReference type="Gene3D" id="1.10.357.10">
    <property type="entry name" value="Tetracycline Repressor, domain 2"/>
    <property type="match status" value="1"/>
</dbReference>
<accession>A0ABW0VRJ5</accession>
<keyword evidence="1 2" id="KW-0238">DNA-binding</keyword>
<feature type="DNA-binding region" description="H-T-H motif" evidence="2">
    <location>
        <begin position="31"/>
        <end position="50"/>
    </location>
</feature>
<dbReference type="SUPFAM" id="SSF48498">
    <property type="entry name" value="Tetracyclin repressor-like, C-terminal domain"/>
    <property type="match status" value="1"/>
</dbReference>
<evidence type="ECO:0000313" key="5">
    <source>
        <dbReference type="Proteomes" id="UP001596047"/>
    </source>
</evidence>
<dbReference type="Proteomes" id="UP001596047">
    <property type="component" value="Unassembled WGS sequence"/>
</dbReference>
<comment type="caution">
    <text evidence="4">The sequence shown here is derived from an EMBL/GenBank/DDBJ whole genome shotgun (WGS) entry which is preliminary data.</text>
</comment>
<evidence type="ECO:0000259" key="3">
    <source>
        <dbReference type="PROSITE" id="PS50977"/>
    </source>
</evidence>
<dbReference type="InterPro" id="IPR036271">
    <property type="entry name" value="Tet_transcr_reg_TetR-rel_C_sf"/>
</dbReference>
<dbReference type="InterPro" id="IPR050624">
    <property type="entry name" value="HTH-type_Tx_Regulator"/>
</dbReference>
<dbReference type="PRINTS" id="PR00455">
    <property type="entry name" value="HTHTETR"/>
</dbReference>
<dbReference type="Pfam" id="PF00440">
    <property type="entry name" value="TetR_N"/>
    <property type="match status" value="1"/>
</dbReference>
<dbReference type="InterPro" id="IPR009057">
    <property type="entry name" value="Homeodomain-like_sf"/>
</dbReference>
<name>A0ABW0VRJ5_9BACL</name>
<feature type="domain" description="HTH tetR-type" evidence="3">
    <location>
        <begin position="8"/>
        <end position="68"/>
    </location>
</feature>
<evidence type="ECO:0000256" key="2">
    <source>
        <dbReference type="PROSITE-ProRule" id="PRU00335"/>
    </source>
</evidence>
<dbReference type="RefSeq" id="WP_379186560.1">
    <property type="nucleotide sequence ID" value="NZ_JBHSOW010000015.1"/>
</dbReference>
<organism evidence="4 5">
    <name type="scientific">Paenibacillus solisilvae</name>
    <dbReference type="NCBI Taxonomy" id="2486751"/>
    <lineage>
        <taxon>Bacteria</taxon>
        <taxon>Bacillati</taxon>
        <taxon>Bacillota</taxon>
        <taxon>Bacilli</taxon>
        <taxon>Bacillales</taxon>
        <taxon>Paenibacillaceae</taxon>
        <taxon>Paenibacillus</taxon>
    </lineage>
</organism>
<protein>
    <submittedName>
        <fullName evidence="4">TetR/AcrR family transcriptional regulator</fullName>
    </submittedName>
</protein>
<reference evidence="5" key="1">
    <citation type="journal article" date="2019" name="Int. J. Syst. Evol. Microbiol.">
        <title>The Global Catalogue of Microorganisms (GCM) 10K type strain sequencing project: providing services to taxonomists for standard genome sequencing and annotation.</title>
        <authorList>
            <consortium name="The Broad Institute Genomics Platform"/>
            <consortium name="The Broad Institute Genome Sequencing Center for Infectious Disease"/>
            <person name="Wu L."/>
            <person name="Ma J."/>
        </authorList>
    </citation>
    <scope>NUCLEOTIDE SEQUENCE [LARGE SCALE GENOMIC DNA]</scope>
    <source>
        <strain evidence="5">CGMCC 1.3240</strain>
    </source>
</reference>
<gene>
    <name evidence="4" type="ORF">ACFPYJ_03015</name>
</gene>
<dbReference type="SUPFAM" id="SSF46689">
    <property type="entry name" value="Homeodomain-like"/>
    <property type="match status" value="1"/>
</dbReference>
<dbReference type="PANTHER" id="PTHR43479:SF11">
    <property type="entry name" value="ACREF_ENVCD OPERON REPRESSOR-RELATED"/>
    <property type="match status" value="1"/>
</dbReference>
<dbReference type="PANTHER" id="PTHR43479">
    <property type="entry name" value="ACREF/ENVCD OPERON REPRESSOR-RELATED"/>
    <property type="match status" value="1"/>
</dbReference>
<dbReference type="EMBL" id="JBHSOW010000015">
    <property type="protein sequence ID" value="MFC5648098.1"/>
    <property type="molecule type" value="Genomic_DNA"/>
</dbReference>
<keyword evidence="5" id="KW-1185">Reference proteome</keyword>
<sequence length="196" mass="22210">MKQEERKQQTIQLLLETTKGLIAQKGCDSITLKDIMDVSGLSKGAIFHHVKSKDEIFAWVLQESLKETNERFINQVEQGPTFDGPMQRISESFSALENPKDVTNKVLMYLFGKEDQPAVAEVLQQYYDLSLHFSKQWIMTGHQHGVIPQTVDADKIGELFMLLSLGLRVRSTISAAPAAFKSQDFTSFIIHILQPR</sequence>
<dbReference type="InterPro" id="IPR001647">
    <property type="entry name" value="HTH_TetR"/>
</dbReference>
<evidence type="ECO:0000256" key="1">
    <source>
        <dbReference type="ARBA" id="ARBA00023125"/>
    </source>
</evidence>
<proteinExistence type="predicted"/>